<comment type="caution">
    <text evidence="7">The sequence shown here is derived from an EMBL/GenBank/DDBJ whole genome shotgun (WGS) entry which is preliminary data.</text>
</comment>
<evidence type="ECO:0000259" key="6">
    <source>
        <dbReference type="Pfam" id="PF03109"/>
    </source>
</evidence>
<dbReference type="GO" id="GO:0005524">
    <property type="term" value="F:ATP binding"/>
    <property type="evidence" value="ECO:0007669"/>
    <property type="project" value="UniProtKB-KW"/>
</dbReference>
<feature type="region of interest" description="Disordered" evidence="5">
    <location>
        <begin position="145"/>
        <end position="217"/>
    </location>
</feature>
<evidence type="ECO:0000256" key="4">
    <source>
        <dbReference type="ARBA" id="ARBA00022840"/>
    </source>
</evidence>
<proteinExistence type="inferred from homology"/>
<comment type="similarity">
    <text evidence="1">Belongs to the protein kinase superfamily. ADCK protein kinase family.</text>
</comment>
<evidence type="ECO:0000313" key="7">
    <source>
        <dbReference type="EMBL" id="KAF3894117.1"/>
    </source>
</evidence>
<dbReference type="AlphaFoldDB" id="A0A9P4YGF2"/>
<accession>A0A9P4YGF2</accession>
<name>A0A9P4YGF2_9EURO</name>
<keyword evidence="7" id="KW-0418">Kinase</keyword>
<evidence type="ECO:0000313" key="8">
    <source>
        <dbReference type="Proteomes" id="UP000749309"/>
    </source>
</evidence>
<feature type="compositionally biased region" description="Polar residues" evidence="5">
    <location>
        <begin position="207"/>
        <end position="217"/>
    </location>
</feature>
<dbReference type="InterPro" id="IPR034646">
    <property type="entry name" value="ADCK3_dom"/>
</dbReference>
<evidence type="ECO:0000256" key="5">
    <source>
        <dbReference type="SAM" id="MobiDB-lite"/>
    </source>
</evidence>
<dbReference type="InterPro" id="IPR011009">
    <property type="entry name" value="Kinase-like_dom_sf"/>
</dbReference>
<sequence length="763" mass="85158">MAVGKMEEEEEEEDVSYRLALIEAFLTERGQKLTSPVWPIRDKQLSTFISIFTDQYTGTSTTFLLAYDAIESDIPIICVSAMSGRRLLDAISFLNASRGVAKKHIVLQRHALDRHARTSSLTKEAKSQIQRISLAVQAASDLARKLDDDPTPGVTLADHNHATGKGISRSEPSKVDDNAGKTGTKIESTEAPGVGVEAGFATVPDESPNSEQKENVATNEANEVSDDMMQQLFRSRKVTRSLFRNQIHKSGQVNLKPETITMSKLQTARPEAVLETKTQAEDVKPDSAGNAEVQSDAINTNTVAPQDAYQMVQSRVPSSRIGRLWEYGGLATSMAMGVVGAGFRRATGGDDSGSLLLSPANIERLVAKLSKMRGAALKLGQMLSLQDSKVMPESIQLVLQRVQDRANYMPQFQRDQVLRDNLGPNWRDLFESFDEVPMAAASIGQVHGAVLKETGQRVAVKVQYPGVADSIDSDLNNLSILLTASRLLPKGLYLDKTIANARTELAWECDYIREAECGRKFKELLKDDTDIFTIPEIIPYASGKQVLTMERLDGIAVTRVQSFTQSQRDWIGSQIMRLCLREIGEFRYMQTDPNWTNFLYNSATNRLELLDFGASRAYPAAFISLYVRLLAAASRNEREKCRELSQELGYLTGFESKAMVNAHVSSITTIAEPFMKSSPEVYDFRDQTITDRVREFIPLMLRERLSPPPEETYSLHRKLSGAFLLCARLGSRVRCREMFEEMLEKVEFVDERYKGRDDIPMAQ</sequence>
<evidence type="ECO:0000256" key="1">
    <source>
        <dbReference type="ARBA" id="ARBA00009670"/>
    </source>
</evidence>
<reference evidence="7" key="1">
    <citation type="submission" date="2020-03" db="EMBL/GenBank/DDBJ databases">
        <title>Whole Genome Sequence of Trichophyton interdigitale from India.</title>
        <authorList>
            <person name="Kumar P."/>
        </authorList>
    </citation>
    <scope>NUCLEOTIDE SEQUENCE</scope>
    <source>
        <strain evidence="7">UCMS-IGIB-CI14</strain>
    </source>
</reference>
<protein>
    <submittedName>
        <fullName evidence="7">AarF domain-containing kinase</fullName>
    </submittedName>
</protein>
<gene>
    <name evidence="7" type="ORF">GY632_3904</name>
</gene>
<dbReference type="CDD" id="cd13970">
    <property type="entry name" value="ABC1_ADCK3"/>
    <property type="match status" value="1"/>
</dbReference>
<dbReference type="EMBL" id="JAAQVJ010000122">
    <property type="protein sequence ID" value="KAF3894117.1"/>
    <property type="molecule type" value="Genomic_DNA"/>
</dbReference>
<evidence type="ECO:0000256" key="3">
    <source>
        <dbReference type="ARBA" id="ARBA00022741"/>
    </source>
</evidence>
<dbReference type="InterPro" id="IPR004147">
    <property type="entry name" value="ABC1_dom"/>
</dbReference>
<dbReference type="PANTHER" id="PTHR43851">
    <property type="match status" value="1"/>
</dbReference>
<dbReference type="GO" id="GO:0016301">
    <property type="term" value="F:kinase activity"/>
    <property type="evidence" value="ECO:0007669"/>
    <property type="project" value="UniProtKB-KW"/>
</dbReference>
<feature type="domain" description="ABC1 atypical kinase-like" evidence="6">
    <location>
        <begin position="401"/>
        <end position="644"/>
    </location>
</feature>
<organism evidence="7 8">
    <name type="scientific">Trichophyton interdigitale</name>
    <dbReference type="NCBI Taxonomy" id="101480"/>
    <lineage>
        <taxon>Eukaryota</taxon>
        <taxon>Fungi</taxon>
        <taxon>Dikarya</taxon>
        <taxon>Ascomycota</taxon>
        <taxon>Pezizomycotina</taxon>
        <taxon>Eurotiomycetes</taxon>
        <taxon>Eurotiomycetidae</taxon>
        <taxon>Onygenales</taxon>
        <taxon>Arthrodermataceae</taxon>
        <taxon>Trichophyton</taxon>
    </lineage>
</organism>
<dbReference type="Proteomes" id="UP000749309">
    <property type="component" value="Unassembled WGS sequence"/>
</dbReference>
<dbReference type="GO" id="GO:0006744">
    <property type="term" value="P:ubiquinone biosynthetic process"/>
    <property type="evidence" value="ECO:0007669"/>
    <property type="project" value="TreeGrafter"/>
</dbReference>
<keyword evidence="3" id="KW-0547">Nucleotide-binding</keyword>
<dbReference type="Pfam" id="PF03109">
    <property type="entry name" value="ABC1"/>
    <property type="match status" value="1"/>
</dbReference>
<evidence type="ECO:0000256" key="2">
    <source>
        <dbReference type="ARBA" id="ARBA00022679"/>
    </source>
</evidence>
<dbReference type="SUPFAM" id="SSF56112">
    <property type="entry name" value="Protein kinase-like (PK-like)"/>
    <property type="match status" value="1"/>
</dbReference>
<keyword evidence="2" id="KW-0808">Transferase</keyword>
<dbReference type="InterPro" id="IPR051409">
    <property type="entry name" value="Atypical_kinase_ADCK"/>
</dbReference>
<keyword evidence="4" id="KW-0067">ATP-binding</keyword>
<dbReference type="PANTHER" id="PTHR43851:SF3">
    <property type="entry name" value="COENZYME Q8"/>
    <property type="match status" value="1"/>
</dbReference>